<keyword evidence="4" id="KW-1185">Reference proteome</keyword>
<feature type="region of interest" description="Disordered" evidence="1">
    <location>
        <begin position="27"/>
        <end position="46"/>
    </location>
</feature>
<dbReference type="EMBL" id="AP009153">
    <property type="protein sequence ID" value="BAH38533.1"/>
    <property type="molecule type" value="Genomic_DNA"/>
</dbReference>
<dbReference type="Proteomes" id="UP000002209">
    <property type="component" value="Chromosome"/>
</dbReference>
<feature type="chain" id="PRO_5002906616" description="FlgD Ig-like domain-containing protein" evidence="2">
    <location>
        <begin position="23"/>
        <end position="151"/>
    </location>
</feature>
<organism evidence="3 4">
    <name type="scientific">Gemmatimonas aurantiaca (strain DSM 14586 / JCM 11422 / NBRC 100505 / T-27)</name>
    <dbReference type="NCBI Taxonomy" id="379066"/>
    <lineage>
        <taxon>Bacteria</taxon>
        <taxon>Pseudomonadati</taxon>
        <taxon>Gemmatimonadota</taxon>
        <taxon>Gemmatimonadia</taxon>
        <taxon>Gemmatimonadales</taxon>
        <taxon>Gemmatimonadaceae</taxon>
        <taxon>Gemmatimonas</taxon>
    </lineage>
</organism>
<evidence type="ECO:0000313" key="4">
    <source>
        <dbReference type="Proteomes" id="UP000002209"/>
    </source>
</evidence>
<dbReference type="HOGENOM" id="CLU_1737927_0_0_0"/>
<dbReference type="RefSeq" id="WP_012682980.1">
    <property type="nucleotide sequence ID" value="NC_012489.1"/>
</dbReference>
<protein>
    <recommendedName>
        <fullName evidence="5">FlgD Ig-like domain-containing protein</fullName>
    </recommendedName>
</protein>
<evidence type="ECO:0000256" key="2">
    <source>
        <dbReference type="SAM" id="SignalP"/>
    </source>
</evidence>
<proteinExistence type="predicted"/>
<dbReference type="OrthoDB" id="9758333at2"/>
<sequence length="151" mass="16384">MKRMWGALGLVLALTVFMPRVAAAQKQDPKARRNGATLGQNYPNPFNPETRIPFSVGDDAPTCSNSSRQYRVTLKIYNVISGYVATPVLQGGSNGVAGGQPLENLSISCGQYVAYWDGKIQATRREAASGVYLYRLEVDGVPLVGKMVNMK</sequence>
<dbReference type="eggNOG" id="COG2866">
    <property type="taxonomic scope" value="Bacteria"/>
</dbReference>
<evidence type="ECO:0008006" key="5">
    <source>
        <dbReference type="Google" id="ProtNLM"/>
    </source>
</evidence>
<keyword evidence="2" id="KW-0732">Signal</keyword>
<gene>
    <name evidence="3" type="ordered locus">GAU_1491</name>
</gene>
<dbReference type="AlphaFoldDB" id="C1A8H3"/>
<evidence type="ECO:0000256" key="1">
    <source>
        <dbReference type="SAM" id="MobiDB-lite"/>
    </source>
</evidence>
<feature type="signal peptide" evidence="2">
    <location>
        <begin position="1"/>
        <end position="22"/>
    </location>
</feature>
<dbReference type="STRING" id="379066.GAU_1491"/>
<evidence type="ECO:0000313" key="3">
    <source>
        <dbReference type="EMBL" id="BAH38533.1"/>
    </source>
</evidence>
<name>C1A8H3_GEMAT</name>
<dbReference type="KEGG" id="gau:GAU_1491"/>
<reference evidence="4" key="1">
    <citation type="submission" date="2006-03" db="EMBL/GenBank/DDBJ databases">
        <title>Complete genome sequence of Gemmatimonas aurantiaca T-27 that represents a novel phylum Gemmatimonadetes.</title>
        <authorList>
            <person name="Takasaki K."/>
            <person name="Ichikawa N."/>
            <person name="Miura H."/>
            <person name="Matsushita S."/>
            <person name="Watanabe Y."/>
            <person name="Oguchi A."/>
            <person name="Ankai A."/>
            <person name="Yashiro I."/>
            <person name="Takahashi M."/>
            <person name="Terui Y."/>
            <person name="Fukui S."/>
            <person name="Yokoyama H."/>
            <person name="Tanikawa S."/>
            <person name="Hanada S."/>
            <person name="Kamagata Y."/>
            <person name="Fujita N."/>
        </authorList>
    </citation>
    <scope>NUCLEOTIDE SEQUENCE [LARGE SCALE GENOMIC DNA]</scope>
    <source>
        <strain evidence="4">T-27 / DSM 14586 / JCM 11422 / NBRC 100505</strain>
    </source>
</reference>
<accession>C1A8H3</accession>